<gene>
    <name evidence="9" type="ORF">D9V81_00310</name>
</gene>
<dbReference type="GO" id="GO:0005886">
    <property type="term" value="C:plasma membrane"/>
    <property type="evidence" value="ECO:0007669"/>
    <property type="project" value="UniProtKB-SubCell"/>
</dbReference>
<name>A0A4D6YAR8_9GAMM</name>
<sequence>MINNIKNNINNVNNNSYKIHESKDNLLNLNTKNKNKLNNCNKFNFQENILDDILLDIIIQIGIIKIKIKDLLNIKPGTILNLNKSNNEMLDIILNNTIIAKGELVQLKEKYGIRITQIIQHNY</sequence>
<keyword evidence="7" id="KW-0472">Membrane</keyword>
<dbReference type="PANTHER" id="PTHR43484:SF1">
    <property type="entry name" value="FLAGELLAR MOTOR SWITCH PROTEIN FLIN"/>
    <property type="match status" value="1"/>
</dbReference>
<dbReference type="RefSeq" id="WP_158349332.1">
    <property type="nucleotide sequence ID" value="NZ_CP032996.1"/>
</dbReference>
<keyword evidence="9" id="KW-0969">Cilium</keyword>
<keyword evidence="9" id="KW-0966">Cell projection</keyword>
<keyword evidence="5" id="KW-0145">Chemotaxis</keyword>
<proteinExistence type="inferred from homology"/>
<comment type="subcellular location">
    <subcellularLocation>
        <location evidence="1">Cell membrane</location>
        <topology evidence="1">Peripheral membrane protein</topology>
        <orientation evidence="1">Cytoplasmic side</orientation>
    </subcellularLocation>
</comment>
<dbReference type="AlphaFoldDB" id="A0A4D6YAR8"/>
<evidence type="ECO:0000259" key="8">
    <source>
        <dbReference type="Pfam" id="PF01052"/>
    </source>
</evidence>
<protein>
    <recommendedName>
        <fullName evidence="3">Flagellar motor switch protein FliN</fullName>
    </recommendedName>
</protein>
<evidence type="ECO:0000256" key="1">
    <source>
        <dbReference type="ARBA" id="ARBA00004413"/>
    </source>
</evidence>
<dbReference type="PRINTS" id="PR00956">
    <property type="entry name" value="FLGMOTORFLIN"/>
</dbReference>
<keyword evidence="6" id="KW-0283">Flagellar rotation</keyword>
<dbReference type="GO" id="GO:0003774">
    <property type="term" value="F:cytoskeletal motor activity"/>
    <property type="evidence" value="ECO:0007669"/>
    <property type="project" value="InterPro"/>
</dbReference>
<evidence type="ECO:0000256" key="5">
    <source>
        <dbReference type="ARBA" id="ARBA00022500"/>
    </source>
</evidence>
<evidence type="ECO:0000313" key="9">
    <source>
        <dbReference type="EMBL" id="QCI27066.1"/>
    </source>
</evidence>
<accession>A0A4D6YAR8</accession>
<feature type="domain" description="Flagellar motor switch protein FliN-like C-terminal" evidence="8">
    <location>
        <begin position="50"/>
        <end position="119"/>
    </location>
</feature>
<dbReference type="GO" id="GO:0071973">
    <property type="term" value="P:bacterial-type flagellum-dependent cell motility"/>
    <property type="evidence" value="ECO:0007669"/>
    <property type="project" value="InterPro"/>
</dbReference>
<dbReference type="SUPFAM" id="SSF101801">
    <property type="entry name" value="Surface presentation of antigens (SPOA)"/>
    <property type="match status" value="1"/>
</dbReference>
<dbReference type="GO" id="GO:0006935">
    <property type="term" value="P:chemotaxis"/>
    <property type="evidence" value="ECO:0007669"/>
    <property type="project" value="UniProtKB-KW"/>
</dbReference>
<dbReference type="InterPro" id="IPR001543">
    <property type="entry name" value="FliN-like_C"/>
</dbReference>
<dbReference type="PANTHER" id="PTHR43484">
    <property type="match status" value="1"/>
</dbReference>
<dbReference type="InterPro" id="IPR001172">
    <property type="entry name" value="FliN_T3SS_HrcQb"/>
</dbReference>
<organism evidence="9 10">
    <name type="scientific">Buchnera aphidicola</name>
    <name type="common">Therioaphis trifolii</name>
    <dbReference type="NCBI Taxonomy" id="1241884"/>
    <lineage>
        <taxon>Bacteria</taxon>
        <taxon>Pseudomonadati</taxon>
        <taxon>Pseudomonadota</taxon>
        <taxon>Gammaproteobacteria</taxon>
        <taxon>Enterobacterales</taxon>
        <taxon>Erwiniaceae</taxon>
        <taxon>Buchnera</taxon>
    </lineage>
</organism>
<evidence type="ECO:0000256" key="7">
    <source>
        <dbReference type="ARBA" id="ARBA00023136"/>
    </source>
</evidence>
<dbReference type="EMBL" id="CP032996">
    <property type="protein sequence ID" value="QCI27066.1"/>
    <property type="molecule type" value="Genomic_DNA"/>
</dbReference>
<dbReference type="InterPro" id="IPR051469">
    <property type="entry name" value="FliN/MopA/SpaO"/>
</dbReference>
<keyword evidence="4" id="KW-1003">Cell membrane</keyword>
<comment type="similarity">
    <text evidence="2">Belongs to the FliN/MopA/SpaO family.</text>
</comment>
<evidence type="ECO:0000256" key="4">
    <source>
        <dbReference type="ARBA" id="ARBA00022475"/>
    </source>
</evidence>
<dbReference type="Gene3D" id="2.30.330.10">
    <property type="entry name" value="SpoA-like"/>
    <property type="match status" value="1"/>
</dbReference>
<dbReference type="GO" id="GO:0009425">
    <property type="term" value="C:bacterial-type flagellum basal body"/>
    <property type="evidence" value="ECO:0007669"/>
    <property type="project" value="InterPro"/>
</dbReference>
<dbReference type="Proteomes" id="UP000298603">
    <property type="component" value="Chromosome"/>
</dbReference>
<keyword evidence="9" id="KW-0282">Flagellum</keyword>
<evidence type="ECO:0000313" key="10">
    <source>
        <dbReference type="Proteomes" id="UP000298603"/>
    </source>
</evidence>
<dbReference type="InterPro" id="IPR036429">
    <property type="entry name" value="SpoA-like_sf"/>
</dbReference>
<evidence type="ECO:0000256" key="2">
    <source>
        <dbReference type="ARBA" id="ARBA00009226"/>
    </source>
</evidence>
<evidence type="ECO:0000256" key="6">
    <source>
        <dbReference type="ARBA" id="ARBA00022779"/>
    </source>
</evidence>
<dbReference type="Pfam" id="PF01052">
    <property type="entry name" value="FliMN_C"/>
    <property type="match status" value="1"/>
</dbReference>
<reference evidence="9 10" key="1">
    <citation type="submission" date="2018-10" db="EMBL/GenBank/DDBJ databases">
        <title>Comparative functional genomics of the obligate endosymbiont Buchnera aphidicola.</title>
        <authorList>
            <person name="Chong R.A."/>
        </authorList>
    </citation>
    <scope>NUCLEOTIDE SEQUENCE [LARGE SCALE GENOMIC DNA]</scope>
    <source>
        <strain evidence="9 10">Tma</strain>
    </source>
</reference>
<keyword evidence="10" id="KW-1185">Reference proteome</keyword>
<dbReference type="OrthoDB" id="9773459at2"/>
<evidence type="ECO:0000256" key="3">
    <source>
        <dbReference type="ARBA" id="ARBA00021897"/>
    </source>
</evidence>